<evidence type="ECO:0000256" key="4">
    <source>
        <dbReference type="ARBA" id="ARBA00022827"/>
    </source>
</evidence>
<comment type="similarity">
    <text evidence="2">Belongs to the FAD-binding monooxygenase family.</text>
</comment>
<proteinExistence type="inferred from homology"/>
<evidence type="ECO:0000256" key="6">
    <source>
        <dbReference type="ARBA" id="ARBA00023002"/>
    </source>
</evidence>
<comment type="cofactor">
    <cofactor evidence="1">
        <name>FAD</name>
        <dbReference type="ChEBI" id="CHEBI:57692"/>
    </cofactor>
</comment>
<dbReference type="Gene3D" id="3.50.50.60">
    <property type="entry name" value="FAD/NAD(P)-binding domain"/>
    <property type="match status" value="2"/>
</dbReference>
<organism evidence="8">
    <name type="scientific">uncultured bacterium A1Q1_fos_1053</name>
    <dbReference type="NCBI Taxonomy" id="1256539"/>
    <lineage>
        <taxon>Bacteria</taxon>
        <taxon>environmental samples</taxon>
    </lineage>
</organism>
<dbReference type="InterPro" id="IPR036188">
    <property type="entry name" value="FAD/NAD-bd_sf"/>
</dbReference>
<evidence type="ECO:0000256" key="1">
    <source>
        <dbReference type="ARBA" id="ARBA00001974"/>
    </source>
</evidence>
<dbReference type="Pfam" id="PF00743">
    <property type="entry name" value="FMO-like"/>
    <property type="match status" value="1"/>
</dbReference>
<dbReference type="PANTHER" id="PTHR43872:SF1">
    <property type="entry name" value="MONOOXYGENASE, PUTATIVE (AFU_ORTHOLOGUE AFUA_8G02570)-RELATED"/>
    <property type="match status" value="1"/>
</dbReference>
<dbReference type="SUPFAM" id="SSF51905">
    <property type="entry name" value="FAD/NAD(P)-binding domain"/>
    <property type="match status" value="1"/>
</dbReference>
<protein>
    <submittedName>
        <fullName evidence="8">Monooxygenase, flavin-binding family</fullName>
    </submittedName>
</protein>
<accession>L7VVQ7</accession>
<keyword evidence="3" id="KW-0285">Flavoprotein</keyword>
<reference evidence="8" key="1">
    <citation type="submission" date="2012-09" db="EMBL/GenBank/DDBJ databases">
        <title>Metagenomic Characterization of a Microbial Community in Wastewater Detects High Levels of Antibiotic Resistance.</title>
        <authorList>
            <person name="Abrams M."/>
            <person name="Caldwell A."/>
            <person name="Vandaei E."/>
            <person name="Lee W."/>
            <person name="Perrott J."/>
            <person name="Khan S.Y."/>
            <person name="Ta J."/>
            <person name="Romero D."/>
            <person name="Nguyen V."/>
            <person name="Pourmand N."/>
            <person name="Ouverney C.C."/>
        </authorList>
    </citation>
    <scope>NUCLEOTIDE SEQUENCE</scope>
</reference>
<dbReference type="InterPro" id="IPR051820">
    <property type="entry name" value="FAD-binding_MO"/>
</dbReference>
<keyword evidence="4" id="KW-0274">FAD</keyword>
<sequence>MSVDVDVLIVGAGLSGIGAAHRLATESPQRTFAIVERRNSIGGTWDLFRYPGVRSDSDMYTLSFPFKPWTNPKAIADGADIRDYLIEAAQEFGIADRISYGKHVTDASWNSEDATWAVTMTTSEGSIETLRTNFLYLCSGYYSYDEGYLPEFPGYSDFKGETIHPQFWPEHADYKGKNVVIVGSGATAITLLPAMAEQAKSVTMLQRTPTYMLSQPTFDPIARLGRFIMPTQWAHRLSRLRYAIMTVGFYMFCRAFPKTARTVLLGMAKQASPADLDPKHLTPPYMPWDQRLCVVPKKDLFNALKSGKANIVTDTIKTFTPTGVETASGEHLDADIIVTATGLKLVAFGNINLSVDGEKVNTSEVLAYKGTMFSGLPNLAWCIGYTNASWTLRANLTWSYVTQFLNTLDQRGYAYGVPTPSATRMKTASSFDLDSGYIQRAADVLPQAGTKRPWTVRQNWFLDTWDAKTHDVDEDIRWVRLSDLHVDALAEPAR</sequence>
<dbReference type="EMBL" id="JX649877">
    <property type="protein sequence ID" value="AGC71619.1"/>
    <property type="molecule type" value="Genomic_DNA"/>
</dbReference>
<name>L7VVQ7_9BACT</name>
<keyword evidence="7 8" id="KW-0503">Monooxygenase</keyword>
<dbReference type="GO" id="GO:0050660">
    <property type="term" value="F:flavin adenine dinucleotide binding"/>
    <property type="evidence" value="ECO:0007669"/>
    <property type="project" value="InterPro"/>
</dbReference>
<dbReference type="PRINTS" id="PR00411">
    <property type="entry name" value="PNDRDTASEI"/>
</dbReference>
<evidence type="ECO:0000313" key="8">
    <source>
        <dbReference type="EMBL" id="AGC71619.1"/>
    </source>
</evidence>
<evidence type="ECO:0000256" key="5">
    <source>
        <dbReference type="ARBA" id="ARBA00022857"/>
    </source>
</evidence>
<evidence type="ECO:0000256" key="7">
    <source>
        <dbReference type="ARBA" id="ARBA00023033"/>
    </source>
</evidence>
<dbReference type="GO" id="GO:0050661">
    <property type="term" value="F:NADP binding"/>
    <property type="evidence" value="ECO:0007669"/>
    <property type="project" value="InterPro"/>
</dbReference>
<evidence type="ECO:0000256" key="2">
    <source>
        <dbReference type="ARBA" id="ARBA00010139"/>
    </source>
</evidence>
<dbReference type="PANTHER" id="PTHR43872">
    <property type="entry name" value="MONOOXYGENASE, PUTATIVE (AFU_ORTHOLOGUE AFUA_8G02570)-RELATED"/>
    <property type="match status" value="1"/>
</dbReference>
<dbReference type="InterPro" id="IPR020946">
    <property type="entry name" value="Flavin_mOase-like"/>
</dbReference>
<dbReference type="FunFam" id="3.50.50.60:FF:000228">
    <property type="entry name" value="FAD-containing monooxygenase EthA"/>
    <property type="match status" value="1"/>
</dbReference>
<keyword evidence="5" id="KW-0521">NADP</keyword>
<dbReference type="AlphaFoldDB" id="L7VVQ7"/>
<keyword evidence="6" id="KW-0560">Oxidoreductase</keyword>
<dbReference type="GO" id="GO:0004499">
    <property type="term" value="F:N,N-dimethylaniline monooxygenase activity"/>
    <property type="evidence" value="ECO:0007669"/>
    <property type="project" value="InterPro"/>
</dbReference>
<evidence type="ECO:0000256" key="3">
    <source>
        <dbReference type="ARBA" id="ARBA00022630"/>
    </source>
</evidence>